<comment type="caution">
    <text evidence="1">The sequence shown here is derived from an EMBL/GenBank/DDBJ whole genome shotgun (WGS) entry which is preliminary data.</text>
</comment>
<sequence>MVRRKKIPGQSRAPALREAVAGEKRPGGAPATKPKWHCRPGTAALREVRTFQKSTEALIRKLPFQKLVQDTAQDLEVDLPFQSSAIATVRQAAEEYLVEFFQEADLAGQPCSHAS</sequence>
<dbReference type="EMBL" id="CM020618">
    <property type="protein sequence ID" value="KAK1861063.1"/>
    <property type="molecule type" value="Genomic_DNA"/>
</dbReference>
<proteinExistence type="predicted"/>
<dbReference type="Proteomes" id="UP000798662">
    <property type="component" value="Chromosome 1"/>
</dbReference>
<organism evidence="1 2">
    <name type="scientific">Pyropia yezoensis</name>
    <name type="common">Susabi-nori</name>
    <name type="synonym">Porphyra yezoensis</name>
    <dbReference type="NCBI Taxonomy" id="2788"/>
    <lineage>
        <taxon>Eukaryota</taxon>
        <taxon>Rhodophyta</taxon>
        <taxon>Bangiophyceae</taxon>
        <taxon>Bangiales</taxon>
        <taxon>Bangiaceae</taxon>
        <taxon>Pyropia</taxon>
    </lineage>
</organism>
<accession>A0ACC3BU14</accession>
<evidence type="ECO:0000313" key="2">
    <source>
        <dbReference type="Proteomes" id="UP000798662"/>
    </source>
</evidence>
<name>A0ACC3BU14_PYRYE</name>
<keyword evidence="2" id="KW-1185">Reference proteome</keyword>
<protein>
    <submittedName>
        <fullName evidence="1">Uncharacterized protein</fullName>
    </submittedName>
</protein>
<evidence type="ECO:0000313" key="1">
    <source>
        <dbReference type="EMBL" id="KAK1861063.1"/>
    </source>
</evidence>
<gene>
    <name evidence="1" type="ORF">I4F81_003647</name>
</gene>
<reference evidence="1" key="1">
    <citation type="submission" date="2019-11" db="EMBL/GenBank/DDBJ databases">
        <title>Nori genome reveals adaptations in red seaweeds to the harsh intertidal environment.</title>
        <authorList>
            <person name="Wang D."/>
            <person name="Mao Y."/>
        </authorList>
    </citation>
    <scope>NUCLEOTIDE SEQUENCE</scope>
    <source>
        <tissue evidence="1">Gametophyte</tissue>
    </source>
</reference>